<dbReference type="RefSeq" id="WP_281999742.1">
    <property type="nucleotide sequence ID" value="NZ_AP027151.1"/>
</dbReference>
<dbReference type="PROSITE" id="PS50851">
    <property type="entry name" value="CHEW"/>
    <property type="match status" value="1"/>
</dbReference>
<dbReference type="Gene3D" id="2.30.30.40">
    <property type="entry name" value="SH3 Domains"/>
    <property type="match status" value="1"/>
</dbReference>
<dbReference type="Proteomes" id="UP001317705">
    <property type="component" value="Chromosome"/>
</dbReference>
<dbReference type="Gene3D" id="2.40.50.180">
    <property type="entry name" value="CheA-289, Domain 4"/>
    <property type="match status" value="1"/>
</dbReference>
<accession>A0ABM8ENK1</accession>
<reference evidence="2 3" key="1">
    <citation type="submission" date="2022-12" db="EMBL/GenBank/DDBJ databases">
        <title>Polyphasic characterization of Geotalea uranireducens NIT-SL11 newly isolated from a complex of sewage sludge and microbially reduced graphene oxide.</title>
        <authorList>
            <person name="Xie L."/>
            <person name="Yoshida N."/>
            <person name="Meng L."/>
        </authorList>
    </citation>
    <scope>NUCLEOTIDE SEQUENCE [LARGE SCALE GENOMIC DNA]</scope>
    <source>
        <strain evidence="2 3">NIT-SL11</strain>
    </source>
</reference>
<dbReference type="InterPro" id="IPR036061">
    <property type="entry name" value="CheW-like_dom_sf"/>
</dbReference>
<gene>
    <name evidence="2" type="primary">cheW34H-4</name>
    <name evidence="2" type="ORF">GURASL_25390</name>
</gene>
<dbReference type="PANTHER" id="PTHR22617">
    <property type="entry name" value="CHEMOTAXIS SENSOR HISTIDINE KINASE-RELATED"/>
    <property type="match status" value="1"/>
</dbReference>
<evidence type="ECO:0000259" key="1">
    <source>
        <dbReference type="PROSITE" id="PS50851"/>
    </source>
</evidence>
<organism evidence="2 3">
    <name type="scientific">Geotalea uraniireducens</name>
    <dbReference type="NCBI Taxonomy" id="351604"/>
    <lineage>
        <taxon>Bacteria</taxon>
        <taxon>Pseudomonadati</taxon>
        <taxon>Thermodesulfobacteriota</taxon>
        <taxon>Desulfuromonadia</taxon>
        <taxon>Geobacterales</taxon>
        <taxon>Geobacteraceae</taxon>
        <taxon>Geotalea</taxon>
    </lineage>
</organism>
<dbReference type="PANTHER" id="PTHR22617:SF41">
    <property type="entry name" value="CHEMOTAXIS SIGNAL TRANSDUCTION SYSTEM ADAPTOR PROTEIN CHEW"/>
    <property type="match status" value="1"/>
</dbReference>
<dbReference type="SMART" id="SM00260">
    <property type="entry name" value="CheW"/>
    <property type="match status" value="1"/>
</dbReference>
<evidence type="ECO:0000313" key="2">
    <source>
        <dbReference type="EMBL" id="BDV43616.1"/>
    </source>
</evidence>
<keyword evidence="3" id="KW-1185">Reference proteome</keyword>
<dbReference type="InterPro" id="IPR002545">
    <property type="entry name" value="CheW-lke_dom"/>
</dbReference>
<dbReference type="SUPFAM" id="SSF50341">
    <property type="entry name" value="CheW-like"/>
    <property type="match status" value="1"/>
</dbReference>
<feature type="domain" description="CheW-like" evidence="1">
    <location>
        <begin position="9"/>
        <end position="153"/>
    </location>
</feature>
<dbReference type="EMBL" id="AP027151">
    <property type="protein sequence ID" value="BDV43616.1"/>
    <property type="molecule type" value="Genomic_DNA"/>
</dbReference>
<proteinExistence type="predicted"/>
<protein>
    <submittedName>
        <fullName evidence="2">Chemotaxis protein CheW</fullName>
    </submittedName>
</protein>
<sequence>MTVAGITEIRPYLTFALAEEIFAVEVSKVREILEWTTITRVPQTPDFMRGVINLRGSVVPVIDLRLKFGMTETTRSVSTCIIVVEVDTDDGTLVLGMLTDSVQEVFELAPESMEPAPKIGTSLDTSFMKGMGRHGDSFLMILDIDRLFGAAELVDLANADSAAA</sequence>
<evidence type="ECO:0000313" key="3">
    <source>
        <dbReference type="Proteomes" id="UP001317705"/>
    </source>
</evidence>
<dbReference type="Pfam" id="PF01584">
    <property type="entry name" value="CheW"/>
    <property type="match status" value="1"/>
</dbReference>
<name>A0ABM8ENK1_9BACT</name>
<dbReference type="CDD" id="cd00732">
    <property type="entry name" value="CheW"/>
    <property type="match status" value="1"/>
</dbReference>
<dbReference type="InterPro" id="IPR039315">
    <property type="entry name" value="CheW"/>
</dbReference>